<keyword evidence="4" id="KW-1185">Reference proteome</keyword>
<evidence type="ECO:0000256" key="1">
    <source>
        <dbReference type="ARBA" id="ARBA00023002"/>
    </source>
</evidence>
<dbReference type="InterPro" id="IPR050791">
    <property type="entry name" value="Aldo-Keto_reductase"/>
</dbReference>
<dbReference type="RefSeq" id="WP_161695103.1">
    <property type="nucleotide sequence ID" value="NZ_JAAAHS010000034.1"/>
</dbReference>
<accession>A0A964ULE8</accession>
<evidence type="ECO:0000313" key="3">
    <source>
        <dbReference type="EMBL" id="NBE51274.1"/>
    </source>
</evidence>
<evidence type="ECO:0000313" key="4">
    <source>
        <dbReference type="Proteomes" id="UP000598297"/>
    </source>
</evidence>
<dbReference type="InterPro" id="IPR036812">
    <property type="entry name" value="NAD(P)_OxRdtase_dom_sf"/>
</dbReference>
<protein>
    <submittedName>
        <fullName evidence="3">Aldo/keto reductase</fullName>
    </submittedName>
</protein>
<name>A0A964ULE8_9ACTN</name>
<dbReference type="PANTHER" id="PTHR43625:SF77">
    <property type="entry name" value="ALDO-KETO REDUCTASE"/>
    <property type="match status" value="1"/>
</dbReference>
<dbReference type="AlphaFoldDB" id="A0A964ULE8"/>
<evidence type="ECO:0000259" key="2">
    <source>
        <dbReference type="Pfam" id="PF00248"/>
    </source>
</evidence>
<sequence>MTAMTDDTLPTRRLGELEVSALGFGAMVLSPGVYGDIDDARAERALLAAADAGATFFDTSDGYGADGHNERLVGRALRARRDEVVLATKFGFRLAEGAEPHRFPVGFAFGELAVNADPKYVRGYAEASLRELGTDRIDLYYPHFPDPQVPLADTVGAVAELIQDGLVRQLGLSNVTAGQLRAAHAVHPVAVVQAEWSMWRPVDAELLAAARELGVGVAAWSPLGAGFLTGQVGAVEDGDFRQNMPRFDAANRQANHDRFAPVRGIAAELGLTPAQLALAWLLHQDPHVVPIPGSRTPAHIVENLAAARVTLPAEVSARLDAILRETVVSGGTLL</sequence>
<dbReference type="OrthoDB" id="9768793at2"/>
<comment type="caution">
    <text evidence="3">The sequence shown here is derived from an EMBL/GenBank/DDBJ whole genome shotgun (WGS) entry which is preliminary data.</text>
</comment>
<dbReference type="Proteomes" id="UP000598297">
    <property type="component" value="Unassembled WGS sequence"/>
</dbReference>
<dbReference type="SUPFAM" id="SSF51430">
    <property type="entry name" value="NAD(P)-linked oxidoreductase"/>
    <property type="match status" value="1"/>
</dbReference>
<dbReference type="EMBL" id="JAAAHS010000034">
    <property type="protein sequence ID" value="NBE51274.1"/>
    <property type="molecule type" value="Genomic_DNA"/>
</dbReference>
<dbReference type="GO" id="GO:0016491">
    <property type="term" value="F:oxidoreductase activity"/>
    <property type="evidence" value="ECO:0007669"/>
    <property type="project" value="UniProtKB-KW"/>
</dbReference>
<reference evidence="3" key="1">
    <citation type="submission" date="2020-01" db="EMBL/GenBank/DDBJ databases">
        <title>Whole-genome analyses of novel actinobacteria.</title>
        <authorList>
            <person name="Sahin N."/>
        </authorList>
    </citation>
    <scope>NUCLEOTIDE SEQUENCE</scope>
    <source>
        <strain evidence="3">YC537</strain>
    </source>
</reference>
<organism evidence="3 4">
    <name type="scientific">Streptomyces boluensis</name>
    <dbReference type="NCBI Taxonomy" id="1775135"/>
    <lineage>
        <taxon>Bacteria</taxon>
        <taxon>Bacillati</taxon>
        <taxon>Actinomycetota</taxon>
        <taxon>Actinomycetes</taxon>
        <taxon>Kitasatosporales</taxon>
        <taxon>Streptomycetaceae</taxon>
        <taxon>Streptomyces</taxon>
    </lineage>
</organism>
<proteinExistence type="predicted"/>
<dbReference type="Pfam" id="PF00248">
    <property type="entry name" value="Aldo_ket_red"/>
    <property type="match status" value="1"/>
</dbReference>
<feature type="domain" description="NADP-dependent oxidoreductase" evidence="2">
    <location>
        <begin position="22"/>
        <end position="323"/>
    </location>
</feature>
<gene>
    <name evidence="3" type="ORF">GUY60_07515</name>
</gene>
<dbReference type="Gene3D" id="3.20.20.100">
    <property type="entry name" value="NADP-dependent oxidoreductase domain"/>
    <property type="match status" value="1"/>
</dbReference>
<dbReference type="GO" id="GO:0005737">
    <property type="term" value="C:cytoplasm"/>
    <property type="evidence" value="ECO:0007669"/>
    <property type="project" value="TreeGrafter"/>
</dbReference>
<keyword evidence="1" id="KW-0560">Oxidoreductase</keyword>
<dbReference type="PANTHER" id="PTHR43625">
    <property type="entry name" value="AFLATOXIN B1 ALDEHYDE REDUCTASE"/>
    <property type="match status" value="1"/>
</dbReference>
<dbReference type="InterPro" id="IPR023210">
    <property type="entry name" value="NADP_OxRdtase_dom"/>
</dbReference>